<proteinExistence type="inferred from homology"/>
<protein>
    <submittedName>
        <fullName evidence="8">Probable inactive ribonuclease-like protein 12</fullName>
    </submittedName>
</protein>
<dbReference type="SMART" id="SM00092">
    <property type="entry name" value="RNAse_Pc"/>
    <property type="match status" value="1"/>
</dbReference>
<dbReference type="InterPro" id="IPR023412">
    <property type="entry name" value="RNaseA_domain"/>
</dbReference>
<dbReference type="AlphaFoldDB" id="A0AAX6Q0T6"/>
<feature type="domain" description="Ribonuclease A-domain" evidence="6">
    <location>
        <begin position="43"/>
        <end position="168"/>
    </location>
</feature>
<comment type="similarity">
    <text evidence="2">Belongs to the pancreatic ribonuclease family.</text>
</comment>
<keyword evidence="7" id="KW-1185">Reference proteome</keyword>
<evidence type="ECO:0000259" key="6">
    <source>
        <dbReference type="SMART" id="SM00092"/>
    </source>
</evidence>
<accession>A0AAX6Q0T6</accession>
<feature type="transmembrane region" description="Helical" evidence="5">
    <location>
        <begin position="21"/>
        <end position="38"/>
    </location>
</feature>
<reference evidence="8" key="1">
    <citation type="submission" date="2025-08" db="UniProtKB">
        <authorList>
            <consortium name="RefSeq"/>
        </authorList>
    </citation>
    <scope>IDENTIFICATION</scope>
</reference>
<dbReference type="FunFam" id="3.10.130.10:FF:000002">
    <property type="entry name" value="Inactive ribonuclease-like protein 10"/>
    <property type="match status" value="1"/>
</dbReference>
<keyword evidence="5" id="KW-1133">Transmembrane helix</keyword>
<comment type="subcellular location">
    <subcellularLocation>
        <location evidence="1">Secreted</location>
    </subcellularLocation>
</comment>
<evidence type="ECO:0000256" key="3">
    <source>
        <dbReference type="ARBA" id="ARBA00022525"/>
    </source>
</evidence>
<dbReference type="GO" id="GO:0005576">
    <property type="term" value="C:extracellular region"/>
    <property type="evidence" value="ECO:0007669"/>
    <property type="project" value="UniProtKB-SubCell"/>
</dbReference>
<keyword evidence="5" id="KW-0472">Membrane</keyword>
<dbReference type="SUPFAM" id="SSF54076">
    <property type="entry name" value="RNase A-like"/>
    <property type="match status" value="1"/>
</dbReference>
<dbReference type="InterPro" id="IPR036816">
    <property type="entry name" value="RNaseA-like_dom_sf"/>
</dbReference>
<dbReference type="PRINTS" id="PR00794">
    <property type="entry name" value="RIBONUCLEASE"/>
</dbReference>
<dbReference type="Pfam" id="PF00074">
    <property type="entry name" value="RnaseA"/>
    <property type="match status" value="1"/>
</dbReference>
<dbReference type="KEGG" id="hgl:101707448"/>
<keyword evidence="3" id="KW-0964">Secreted</keyword>
<organism evidence="7 8">
    <name type="scientific">Heterocephalus glaber</name>
    <name type="common">Naked mole rat</name>
    <dbReference type="NCBI Taxonomy" id="10181"/>
    <lineage>
        <taxon>Eukaryota</taxon>
        <taxon>Metazoa</taxon>
        <taxon>Chordata</taxon>
        <taxon>Craniata</taxon>
        <taxon>Vertebrata</taxon>
        <taxon>Euteleostomi</taxon>
        <taxon>Mammalia</taxon>
        <taxon>Eutheria</taxon>
        <taxon>Euarchontoglires</taxon>
        <taxon>Glires</taxon>
        <taxon>Rodentia</taxon>
        <taxon>Hystricomorpha</taxon>
        <taxon>Bathyergidae</taxon>
        <taxon>Heterocephalus</taxon>
    </lineage>
</organism>
<evidence type="ECO:0000313" key="7">
    <source>
        <dbReference type="Proteomes" id="UP000694906"/>
    </source>
</evidence>
<keyword evidence="4" id="KW-0732">Signal</keyword>
<dbReference type="GO" id="GO:0003676">
    <property type="term" value="F:nucleic acid binding"/>
    <property type="evidence" value="ECO:0007669"/>
    <property type="project" value="InterPro"/>
</dbReference>
<evidence type="ECO:0000256" key="4">
    <source>
        <dbReference type="ARBA" id="ARBA00022729"/>
    </source>
</evidence>
<dbReference type="CDD" id="cd00163">
    <property type="entry name" value="RNase_A"/>
    <property type="match status" value="1"/>
</dbReference>
<gene>
    <name evidence="8" type="primary">Rnase12</name>
</gene>
<name>A0AAX6Q0T6_HETGA</name>
<dbReference type="Gene3D" id="3.10.130.10">
    <property type="entry name" value="Ribonuclease A-like domain"/>
    <property type="match status" value="1"/>
</dbReference>
<dbReference type="RefSeq" id="XP_004865051.2">
    <property type="nucleotide sequence ID" value="XM_004864994.2"/>
</dbReference>
<dbReference type="PANTHER" id="PTHR11437:SF20">
    <property type="entry name" value="INACTIVE RIBONUCLEASE-LIKE PROTEIN 12-RELATED"/>
    <property type="match status" value="1"/>
</dbReference>
<sequence length="169" mass="19345">MLPVKAAAKMTGAKAIDVKGILTLMILMVIVFLLLLFWEKEPDEDLVVKSIEHLNVDYPKSRIPVRYCNSMIRQRVIREPNHTCKKEHVFIHERPPKINSICVSPRKMVCPNHATYFCFQSEAKFKMTLCQLVGGTIYPACRYHISTLEGYVLVTCDNLGPVNFQGYVE</sequence>
<dbReference type="InterPro" id="IPR001427">
    <property type="entry name" value="RNaseA"/>
</dbReference>
<evidence type="ECO:0000313" key="8">
    <source>
        <dbReference type="RefSeq" id="XP_004865051.2"/>
    </source>
</evidence>
<evidence type="ECO:0000256" key="1">
    <source>
        <dbReference type="ARBA" id="ARBA00004613"/>
    </source>
</evidence>
<dbReference type="GO" id="GO:0004540">
    <property type="term" value="F:RNA nuclease activity"/>
    <property type="evidence" value="ECO:0007669"/>
    <property type="project" value="TreeGrafter"/>
</dbReference>
<dbReference type="CTD" id="493901"/>
<evidence type="ECO:0000256" key="2">
    <source>
        <dbReference type="ARBA" id="ARBA00005600"/>
    </source>
</evidence>
<keyword evidence="5" id="KW-0812">Transmembrane</keyword>
<dbReference type="GO" id="GO:0050830">
    <property type="term" value="P:defense response to Gram-positive bacterium"/>
    <property type="evidence" value="ECO:0007669"/>
    <property type="project" value="TreeGrafter"/>
</dbReference>
<dbReference type="PANTHER" id="PTHR11437">
    <property type="entry name" value="RIBONUCLEASE"/>
    <property type="match status" value="1"/>
</dbReference>
<dbReference type="Proteomes" id="UP000694906">
    <property type="component" value="Unplaced"/>
</dbReference>
<evidence type="ECO:0000256" key="5">
    <source>
        <dbReference type="SAM" id="Phobius"/>
    </source>
</evidence>
<dbReference type="GeneID" id="101707448"/>